<evidence type="ECO:0000313" key="12">
    <source>
        <dbReference type="EMBL" id="NMJ40287.1"/>
    </source>
</evidence>
<dbReference type="GO" id="GO:0005737">
    <property type="term" value="C:cytoplasm"/>
    <property type="evidence" value="ECO:0007669"/>
    <property type="project" value="UniProtKB-SubCell"/>
</dbReference>
<dbReference type="GO" id="GO:0006430">
    <property type="term" value="P:lysyl-tRNA aminoacylation"/>
    <property type="evidence" value="ECO:0007669"/>
    <property type="project" value="UniProtKB-UniRule"/>
</dbReference>
<comment type="subcellular location">
    <subcellularLocation>
        <location evidence="1 10">Cytoplasm</location>
    </subcellularLocation>
</comment>
<dbReference type="PROSITE" id="PS00178">
    <property type="entry name" value="AA_TRNA_LIGASE_I"/>
    <property type="match status" value="1"/>
</dbReference>
<evidence type="ECO:0000256" key="2">
    <source>
        <dbReference type="ARBA" id="ARBA00005594"/>
    </source>
</evidence>
<evidence type="ECO:0000256" key="6">
    <source>
        <dbReference type="ARBA" id="ARBA00022840"/>
    </source>
</evidence>
<keyword evidence="7 10" id="KW-0648">Protein biosynthesis</keyword>
<dbReference type="SUPFAM" id="SSF52374">
    <property type="entry name" value="Nucleotidylyl transferase"/>
    <property type="match status" value="1"/>
</dbReference>
<evidence type="ECO:0000256" key="3">
    <source>
        <dbReference type="ARBA" id="ARBA00022490"/>
    </source>
</evidence>
<keyword evidence="3 10" id="KW-0963">Cytoplasm</keyword>
<feature type="short sequence motif" description="'HIGH' region" evidence="10">
    <location>
        <begin position="102"/>
        <end position="110"/>
    </location>
</feature>
<reference evidence="12 13" key="1">
    <citation type="submission" date="2020-03" db="EMBL/GenBank/DDBJ databases">
        <authorList>
            <person name="Sun Q."/>
        </authorList>
    </citation>
    <scope>NUCLEOTIDE SEQUENCE [LARGE SCALE GENOMIC DNA]</scope>
    <source>
        <strain evidence="12 13">JC162</strain>
    </source>
</reference>
<feature type="region of interest" description="Disordered" evidence="11">
    <location>
        <begin position="1"/>
        <end position="55"/>
    </location>
</feature>
<comment type="catalytic activity">
    <reaction evidence="9 10">
        <text>tRNA(Lys) + L-lysine + ATP = L-lysyl-tRNA(Lys) + AMP + diphosphate</text>
        <dbReference type="Rhea" id="RHEA:20792"/>
        <dbReference type="Rhea" id="RHEA-COMP:9696"/>
        <dbReference type="Rhea" id="RHEA-COMP:9697"/>
        <dbReference type="ChEBI" id="CHEBI:30616"/>
        <dbReference type="ChEBI" id="CHEBI:32551"/>
        <dbReference type="ChEBI" id="CHEBI:33019"/>
        <dbReference type="ChEBI" id="CHEBI:78442"/>
        <dbReference type="ChEBI" id="CHEBI:78529"/>
        <dbReference type="ChEBI" id="CHEBI:456215"/>
        <dbReference type="EC" id="6.1.1.6"/>
    </reaction>
</comment>
<comment type="caution">
    <text evidence="12">The sequence shown here is derived from an EMBL/GenBank/DDBJ whole genome shotgun (WGS) entry which is preliminary data.</text>
</comment>
<dbReference type="PANTHER" id="PTHR37940:SF1">
    <property type="entry name" value="LYSINE--TRNA LIGASE"/>
    <property type="match status" value="1"/>
</dbReference>
<dbReference type="GO" id="GO:0000049">
    <property type="term" value="F:tRNA binding"/>
    <property type="evidence" value="ECO:0007669"/>
    <property type="project" value="InterPro"/>
</dbReference>
<dbReference type="SUPFAM" id="SSF48163">
    <property type="entry name" value="An anticodon-binding domain of class I aminoacyl-tRNA synthetases"/>
    <property type="match status" value="1"/>
</dbReference>
<keyword evidence="8 10" id="KW-0030">Aminoacyl-tRNA synthetase</keyword>
<dbReference type="InterPro" id="IPR001412">
    <property type="entry name" value="aa-tRNA-synth_I_CS"/>
</dbReference>
<feature type="short sequence motif" description="'KMSKS' region" evidence="10">
    <location>
        <begin position="349"/>
        <end position="353"/>
    </location>
</feature>
<dbReference type="InterPro" id="IPR002904">
    <property type="entry name" value="Lys-tRNA-ligase"/>
</dbReference>
<evidence type="ECO:0000256" key="1">
    <source>
        <dbReference type="ARBA" id="ARBA00004496"/>
    </source>
</evidence>
<dbReference type="EC" id="6.1.1.6" evidence="10"/>
<evidence type="ECO:0000256" key="11">
    <source>
        <dbReference type="SAM" id="MobiDB-lite"/>
    </source>
</evidence>
<dbReference type="Pfam" id="PF01921">
    <property type="entry name" value="tRNA-synt_1f"/>
    <property type="match status" value="1"/>
</dbReference>
<keyword evidence="5 10" id="KW-0547">Nucleotide-binding</keyword>
<dbReference type="Gene3D" id="1.10.10.350">
    <property type="match status" value="1"/>
</dbReference>
<evidence type="ECO:0000256" key="5">
    <source>
        <dbReference type="ARBA" id="ARBA00022741"/>
    </source>
</evidence>
<comment type="similarity">
    <text evidence="2 10">Belongs to the class-I aminoacyl-tRNA synthetase family.</text>
</comment>
<proteinExistence type="inferred from homology"/>
<dbReference type="InterPro" id="IPR014729">
    <property type="entry name" value="Rossmann-like_a/b/a_fold"/>
</dbReference>
<evidence type="ECO:0000256" key="10">
    <source>
        <dbReference type="HAMAP-Rule" id="MF_00177"/>
    </source>
</evidence>
<organism evidence="12 13">
    <name type="scientific">Neoroseomonas marina</name>
    <dbReference type="NCBI Taxonomy" id="1232220"/>
    <lineage>
        <taxon>Bacteria</taxon>
        <taxon>Pseudomonadati</taxon>
        <taxon>Pseudomonadota</taxon>
        <taxon>Alphaproteobacteria</taxon>
        <taxon>Acetobacterales</taxon>
        <taxon>Acetobacteraceae</taxon>
        <taxon>Neoroseomonas</taxon>
    </lineage>
</organism>
<dbReference type="GO" id="GO:0005524">
    <property type="term" value="F:ATP binding"/>
    <property type="evidence" value="ECO:0007669"/>
    <property type="project" value="UniProtKB-UniRule"/>
</dbReference>
<dbReference type="InterPro" id="IPR020751">
    <property type="entry name" value="aa-tRNA-synth_I_codon-bd_sub2"/>
</dbReference>
<keyword evidence="4 10" id="KW-0436">Ligase</keyword>
<dbReference type="PANTHER" id="PTHR37940">
    <property type="entry name" value="LYSINE--TRNA LIGASE"/>
    <property type="match status" value="1"/>
</dbReference>
<evidence type="ECO:0000256" key="8">
    <source>
        <dbReference type="ARBA" id="ARBA00023146"/>
    </source>
</evidence>
<evidence type="ECO:0000256" key="7">
    <source>
        <dbReference type="ARBA" id="ARBA00022917"/>
    </source>
</evidence>
<dbReference type="Gene3D" id="3.40.50.620">
    <property type="entry name" value="HUPs"/>
    <property type="match status" value="2"/>
</dbReference>
<sequence length="601" mass="66093">MSLSVLSTAGRGRLHSATAEQDQCFPGNAAPGGGHGGPTGSRPGAGPPITPLRCDDEFDPVTIAPTDLSAARAWPFEEARKVAARLEKSGKDVALFETGYGPSGLPHIGTFGEVARTTWVRRAFELLTGKRSRLIAFSDDMDGLRKVPDNVPNKEMLATHLGRPVTAVPDPFGTHESFGHHNNARLRAFLDAFGFEYEFASSSDYYKSGRFDAALIRMAETHEAVRAVILPTLGPERRATYSPFLPIHPKTGIVMQVPMEEVRPSEDLLIWRDPTDGTRHATRITGGHCKAQWKADWALRWFALGVDYEMSGKDLIDSVKLSSAICRVLGGEPPETFTYELFLDAEGQKISKSKGNGLTIEEWLRYAPPESLAQFMFNQPQRAKRLYFDQIPRAVDEYLQNRARLRVAADPAVPAWHIHGGAAPNDPEPPVSFTMLLNLASVVNADDPQILWGFLARYAPGATPQTQPLLGKLVEHAVHYYRDFVAPTKRFREPSPAEREALLALMAALRDRAADLEAMEPEERARAIQDLVYDAGRREPFLQPNKDGSMGVSRAWFNALYQVLLGQEEGPRFGGFVALYGIAGTIGLIETALARGETPVA</sequence>
<dbReference type="Proteomes" id="UP000548582">
    <property type="component" value="Unassembled WGS sequence"/>
</dbReference>
<dbReference type="EMBL" id="JABBKX010000001">
    <property type="protein sequence ID" value="NMJ40287.1"/>
    <property type="molecule type" value="Genomic_DNA"/>
</dbReference>
<protein>
    <recommendedName>
        <fullName evidence="10">Lysine--tRNA ligase</fullName>
        <ecNumber evidence="10">6.1.1.6</ecNumber>
    </recommendedName>
    <alternativeName>
        <fullName evidence="10">Lysyl-tRNA synthetase</fullName>
        <shortName evidence="10">LysRS</shortName>
    </alternativeName>
</protein>
<evidence type="ECO:0000256" key="4">
    <source>
        <dbReference type="ARBA" id="ARBA00022598"/>
    </source>
</evidence>
<feature type="binding site" evidence="10">
    <location>
        <position position="352"/>
    </location>
    <ligand>
        <name>ATP</name>
        <dbReference type="ChEBI" id="CHEBI:30616"/>
    </ligand>
</feature>
<dbReference type="HAMAP" id="MF_00177">
    <property type="entry name" value="Lys_tRNA_synth_class1"/>
    <property type="match status" value="1"/>
</dbReference>
<accession>A0A848E9Q3</accession>
<dbReference type="GO" id="GO:0004824">
    <property type="term" value="F:lysine-tRNA ligase activity"/>
    <property type="evidence" value="ECO:0007669"/>
    <property type="project" value="UniProtKB-UniRule"/>
</dbReference>
<keyword evidence="6 10" id="KW-0067">ATP-binding</keyword>
<feature type="compositionally biased region" description="Gly residues" evidence="11">
    <location>
        <begin position="30"/>
        <end position="39"/>
    </location>
</feature>
<evidence type="ECO:0000256" key="9">
    <source>
        <dbReference type="ARBA" id="ARBA00048573"/>
    </source>
</evidence>
<gene>
    <name evidence="10" type="primary">lysS</name>
    <name evidence="12" type="ORF">GWK16_03485</name>
</gene>
<dbReference type="NCBIfam" id="NF001968">
    <property type="entry name" value="PRK00750.1-2"/>
    <property type="match status" value="1"/>
</dbReference>
<keyword evidence="13" id="KW-1185">Reference proteome</keyword>
<evidence type="ECO:0000313" key="13">
    <source>
        <dbReference type="Proteomes" id="UP000548582"/>
    </source>
</evidence>
<dbReference type="AlphaFoldDB" id="A0A848E9Q3"/>
<name>A0A848E9Q3_9PROT</name>
<dbReference type="InterPro" id="IPR008925">
    <property type="entry name" value="aa_tRNA-synth_I_cd-bd_sf"/>
</dbReference>